<keyword evidence="2" id="KW-1185">Reference proteome</keyword>
<organism evidence="1 2">
    <name type="scientific">Exiguobacterium antarcticum</name>
    <dbReference type="NCBI Taxonomy" id="132920"/>
    <lineage>
        <taxon>Bacteria</taxon>
        <taxon>Bacillati</taxon>
        <taxon>Bacillota</taxon>
        <taxon>Bacilli</taxon>
        <taxon>Bacillales</taxon>
        <taxon>Bacillales Family XII. Incertae Sedis</taxon>
        <taxon>Exiguobacterium</taxon>
    </lineage>
</organism>
<evidence type="ECO:0000313" key="2">
    <source>
        <dbReference type="Proteomes" id="UP001243286"/>
    </source>
</evidence>
<accession>A0ABT6R1L4</accession>
<dbReference type="EMBL" id="JASBQV010000004">
    <property type="protein sequence ID" value="MDI3234206.1"/>
    <property type="molecule type" value="Genomic_DNA"/>
</dbReference>
<gene>
    <name evidence="1" type="ORF">QK289_04230</name>
</gene>
<sequence>MRTKDRLIQLKRLLSLQTKTDTDQALQEELKNIDYTSAVIRKRLDDLEYVLGDYSPYQAMLDVIRHDLRGIERSSTHIKTLHHMPETERPDPQLVRRVEHIIVPNN</sequence>
<name>A0ABT6R1L4_9BACL</name>
<protein>
    <submittedName>
        <fullName evidence="1">Uncharacterized protein</fullName>
    </submittedName>
</protein>
<proteinExistence type="predicted"/>
<reference evidence="1 2" key="1">
    <citation type="submission" date="2023-04" db="EMBL/GenBank/DDBJ databases">
        <title>Antarctic isolates genomes.</title>
        <authorList>
            <person name="Dimov S.G."/>
        </authorList>
    </citation>
    <scope>NUCLEOTIDE SEQUENCE [LARGE SCALE GENOMIC DNA]</scope>
    <source>
        <strain evidence="1 2">AL19</strain>
    </source>
</reference>
<dbReference type="RefSeq" id="WP_282354786.1">
    <property type="nucleotide sequence ID" value="NZ_JASBQV010000004.1"/>
</dbReference>
<evidence type="ECO:0000313" key="1">
    <source>
        <dbReference type="EMBL" id="MDI3234206.1"/>
    </source>
</evidence>
<comment type="caution">
    <text evidence="1">The sequence shown here is derived from an EMBL/GenBank/DDBJ whole genome shotgun (WGS) entry which is preliminary data.</text>
</comment>
<dbReference type="Proteomes" id="UP001243286">
    <property type="component" value="Unassembled WGS sequence"/>
</dbReference>